<feature type="region of interest" description="Disordered" evidence="1">
    <location>
        <begin position="158"/>
        <end position="233"/>
    </location>
</feature>
<protein>
    <recommendedName>
        <fullName evidence="3">DUF7144 domain-containing protein</fullName>
    </recommendedName>
</protein>
<name>A0ABP9RNX4_9ACTN</name>
<evidence type="ECO:0000313" key="4">
    <source>
        <dbReference type="EMBL" id="GAA5182887.1"/>
    </source>
</evidence>
<organism evidence="4 5">
    <name type="scientific">Rugosimonospora acidiphila</name>
    <dbReference type="NCBI Taxonomy" id="556531"/>
    <lineage>
        <taxon>Bacteria</taxon>
        <taxon>Bacillati</taxon>
        <taxon>Actinomycetota</taxon>
        <taxon>Actinomycetes</taxon>
        <taxon>Micromonosporales</taxon>
        <taxon>Micromonosporaceae</taxon>
        <taxon>Rugosimonospora</taxon>
    </lineage>
</organism>
<feature type="domain" description="DUF7144" evidence="3">
    <location>
        <begin position="17"/>
        <end position="128"/>
    </location>
</feature>
<dbReference type="Pfam" id="PF23636">
    <property type="entry name" value="DUF7144"/>
    <property type="match status" value="1"/>
</dbReference>
<reference evidence="5" key="1">
    <citation type="journal article" date="2019" name="Int. J. Syst. Evol. Microbiol.">
        <title>The Global Catalogue of Microorganisms (GCM) 10K type strain sequencing project: providing services to taxonomists for standard genome sequencing and annotation.</title>
        <authorList>
            <consortium name="The Broad Institute Genomics Platform"/>
            <consortium name="The Broad Institute Genome Sequencing Center for Infectious Disease"/>
            <person name="Wu L."/>
            <person name="Ma J."/>
        </authorList>
    </citation>
    <scope>NUCLEOTIDE SEQUENCE [LARGE SCALE GENOMIC DNA]</scope>
    <source>
        <strain evidence="5">JCM 18304</strain>
    </source>
</reference>
<evidence type="ECO:0000313" key="5">
    <source>
        <dbReference type="Proteomes" id="UP001501570"/>
    </source>
</evidence>
<feature type="compositionally biased region" description="Polar residues" evidence="1">
    <location>
        <begin position="189"/>
        <end position="202"/>
    </location>
</feature>
<keyword evidence="2" id="KW-1133">Transmembrane helix</keyword>
<sequence>MSHISGTARTARAGGGMIFGSAMMMVVGVFQVLMGIVALADRAFFFRPRASYTYRFNVHSWGIVHVIVGGVLLLAAISLLTGSRFARGIAVSVAAISAIANFFFIPYYPIWSVLIIAVDVFVIWQLANTPSQERMGTGSRMMDAGAVAGGDRWAMTNRAGYNAPDAPQRDMSSGQMRGDMSGQVRGDMSGQQMRGDMSNQMRGDSGQMHGDGQREQQPSSGRQTGGGGGGGGS</sequence>
<keyword evidence="2" id="KW-0812">Transmembrane</keyword>
<gene>
    <name evidence="4" type="ORF">GCM10023322_20800</name>
</gene>
<comment type="caution">
    <text evidence="4">The sequence shown here is derived from an EMBL/GenBank/DDBJ whole genome shotgun (WGS) entry which is preliminary data.</text>
</comment>
<dbReference type="InterPro" id="IPR055568">
    <property type="entry name" value="DUF7144"/>
</dbReference>
<keyword evidence="5" id="KW-1185">Reference proteome</keyword>
<dbReference type="EMBL" id="BAABJQ010000005">
    <property type="protein sequence ID" value="GAA5182887.1"/>
    <property type="molecule type" value="Genomic_DNA"/>
</dbReference>
<dbReference type="RefSeq" id="WP_345628370.1">
    <property type="nucleotide sequence ID" value="NZ_BAABJQ010000005.1"/>
</dbReference>
<evidence type="ECO:0000256" key="1">
    <source>
        <dbReference type="SAM" id="MobiDB-lite"/>
    </source>
</evidence>
<feature type="transmembrane region" description="Helical" evidence="2">
    <location>
        <begin position="60"/>
        <end position="80"/>
    </location>
</feature>
<evidence type="ECO:0000256" key="2">
    <source>
        <dbReference type="SAM" id="Phobius"/>
    </source>
</evidence>
<proteinExistence type="predicted"/>
<keyword evidence="2" id="KW-0472">Membrane</keyword>
<feature type="transmembrane region" description="Helical" evidence="2">
    <location>
        <begin position="21"/>
        <end position="40"/>
    </location>
</feature>
<dbReference type="Proteomes" id="UP001501570">
    <property type="component" value="Unassembled WGS sequence"/>
</dbReference>
<accession>A0ABP9RNX4</accession>
<feature type="compositionally biased region" description="Gly residues" evidence="1">
    <location>
        <begin position="223"/>
        <end position="233"/>
    </location>
</feature>
<feature type="transmembrane region" description="Helical" evidence="2">
    <location>
        <begin position="85"/>
        <end position="104"/>
    </location>
</feature>
<evidence type="ECO:0000259" key="3">
    <source>
        <dbReference type="Pfam" id="PF23636"/>
    </source>
</evidence>